<dbReference type="InterPro" id="IPR050568">
    <property type="entry name" value="Transcr_DNA_Rep_Reg"/>
</dbReference>
<dbReference type="Proteomes" id="UP000256964">
    <property type="component" value="Unassembled WGS sequence"/>
</dbReference>
<dbReference type="SUPFAM" id="SSF47113">
    <property type="entry name" value="Histone-fold"/>
    <property type="match status" value="1"/>
</dbReference>
<proteinExistence type="predicted"/>
<dbReference type="OrthoDB" id="636685at2759"/>
<dbReference type="EMBL" id="KZ857387">
    <property type="protein sequence ID" value="RDX53366.1"/>
    <property type="molecule type" value="Genomic_DNA"/>
</dbReference>
<dbReference type="Gene3D" id="1.10.20.10">
    <property type="entry name" value="Histone, subunit A"/>
    <property type="match status" value="1"/>
</dbReference>
<dbReference type="PANTHER" id="PTHR10252:SF54">
    <property type="entry name" value="CHROMATIN ACCESSIBILITY COMPLEX PROTEIN 1"/>
    <property type="match status" value="1"/>
</dbReference>
<evidence type="ECO:0000256" key="2">
    <source>
        <dbReference type="ARBA" id="ARBA00023242"/>
    </source>
</evidence>
<feature type="compositionally biased region" description="Basic and acidic residues" evidence="3">
    <location>
        <begin position="165"/>
        <end position="174"/>
    </location>
</feature>
<feature type="compositionally biased region" description="Basic and acidic residues" evidence="3">
    <location>
        <begin position="21"/>
        <end position="30"/>
    </location>
</feature>
<keyword evidence="6" id="KW-1185">Reference proteome</keyword>
<dbReference type="GO" id="GO:0046982">
    <property type="term" value="F:protein heterodimerization activity"/>
    <property type="evidence" value="ECO:0007669"/>
    <property type="project" value="InterPro"/>
</dbReference>
<evidence type="ECO:0000259" key="4">
    <source>
        <dbReference type="Pfam" id="PF00808"/>
    </source>
</evidence>
<name>A0A371DLG5_9APHY</name>
<sequence>MSRPASPNSDTILPEAMATDEPEHAARPEEDAAPARVKAKKPKAPETLTREAGKSLLPHARVQKIMKADKDLIMVQREAAFLISRATEEFIQRIAEAAQQVAERERRSTVQAKDLVASVRRADEFAFLEGMYVLYLMSSGTPISTPELLPYLEPEPAAPGRSKARTKDGSERGKLTGQSTMLDQFVKKPTKDGSPDEQDGGAPQTRVLTHEDGTMEVVPVEAPP</sequence>
<dbReference type="Pfam" id="PF00808">
    <property type="entry name" value="CBFD_NFYB_HMF"/>
    <property type="match status" value="1"/>
</dbReference>
<evidence type="ECO:0000313" key="6">
    <source>
        <dbReference type="Proteomes" id="UP000256964"/>
    </source>
</evidence>
<feature type="compositionally biased region" description="Polar residues" evidence="3">
    <location>
        <begin position="1"/>
        <end position="11"/>
    </location>
</feature>
<feature type="compositionally biased region" description="Basic and acidic residues" evidence="3">
    <location>
        <begin position="185"/>
        <end position="194"/>
    </location>
</feature>
<dbReference type="STRING" id="139420.A0A371DLG5"/>
<evidence type="ECO:0000256" key="1">
    <source>
        <dbReference type="ARBA" id="ARBA00004123"/>
    </source>
</evidence>
<evidence type="ECO:0000313" key="5">
    <source>
        <dbReference type="EMBL" id="RDX53366.1"/>
    </source>
</evidence>
<evidence type="ECO:0000256" key="3">
    <source>
        <dbReference type="SAM" id="MobiDB-lite"/>
    </source>
</evidence>
<feature type="compositionally biased region" description="Low complexity" evidence="3">
    <location>
        <begin position="147"/>
        <end position="159"/>
    </location>
</feature>
<comment type="subcellular location">
    <subcellularLocation>
        <location evidence="1">Nucleus</location>
    </subcellularLocation>
</comment>
<accession>A0A371DLG5</accession>
<dbReference type="InterPro" id="IPR003958">
    <property type="entry name" value="CBFA_NFYB_domain"/>
</dbReference>
<protein>
    <submittedName>
        <fullName evidence="5">Histone-fold-containing protein</fullName>
    </submittedName>
</protein>
<keyword evidence="2" id="KW-0539">Nucleus</keyword>
<feature type="domain" description="Transcription factor CBF/NF-Y/archaeal histone" evidence="4">
    <location>
        <begin position="57"/>
        <end position="117"/>
    </location>
</feature>
<dbReference type="AlphaFoldDB" id="A0A371DLG5"/>
<feature type="region of interest" description="Disordered" evidence="3">
    <location>
        <begin position="147"/>
        <end position="224"/>
    </location>
</feature>
<dbReference type="CDD" id="cd23645">
    <property type="entry name" value="HFD_Dpb3-like"/>
    <property type="match status" value="1"/>
</dbReference>
<dbReference type="GO" id="GO:0005634">
    <property type="term" value="C:nucleus"/>
    <property type="evidence" value="ECO:0007669"/>
    <property type="project" value="UniProtKB-SubCell"/>
</dbReference>
<organism evidence="5 6">
    <name type="scientific">Lentinus brumalis</name>
    <dbReference type="NCBI Taxonomy" id="2498619"/>
    <lineage>
        <taxon>Eukaryota</taxon>
        <taxon>Fungi</taxon>
        <taxon>Dikarya</taxon>
        <taxon>Basidiomycota</taxon>
        <taxon>Agaricomycotina</taxon>
        <taxon>Agaricomycetes</taxon>
        <taxon>Polyporales</taxon>
        <taxon>Polyporaceae</taxon>
        <taxon>Lentinus</taxon>
    </lineage>
</organism>
<dbReference type="PANTHER" id="PTHR10252">
    <property type="entry name" value="HISTONE-LIKE TRANSCRIPTION FACTOR CCAAT-RELATED"/>
    <property type="match status" value="1"/>
</dbReference>
<gene>
    <name evidence="5" type="ORF">OH76DRAFT_1479816</name>
</gene>
<reference evidence="5 6" key="1">
    <citation type="journal article" date="2018" name="Biotechnol. Biofuels">
        <title>Integrative visual omics of the white-rot fungus Polyporus brumalis exposes the biotechnological potential of its oxidative enzymes for delignifying raw plant biomass.</title>
        <authorList>
            <person name="Miyauchi S."/>
            <person name="Rancon A."/>
            <person name="Drula E."/>
            <person name="Hage H."/>
            <person name="Chaduli D."/>
            <person name="Favel A."/>
            <person name="Grisel S."/>
            <person name="Henrissat B."/>
            <person name="Herpoel-Gimbert I."/>
            <person name="Ruiz-Duenas F.J."/>
            <person name="Chevret D."/>
            <person name="Hainaut M."/>
            <person name="Lin J."/>
            <person name="Wang M."/>
            <person name="Pangilinan J."/>
            <person name="Lipzen A."/>
            <person name="Lesage-Meessen L."/>
            <person name="Navarro D."/>
            <person name="Riley R."/>
            <person name="Grigoriev I.V."/>
            <person name="Zhou S."/>
            <person name="Raouche S."/>
            <person name="Rosso M.N."/>
        </authorList>
    </citation>
    <scope>NUCLEOTIDE SEQUENCE [LARGE SCALE GENOMIC DNA]</scope>
    <source>
        <strain evidence="5 6">BRFM 1820</strain>
    </source>
</reference>
<feature type="region of interest" description="Disordered" evidence="3">
    <location>
        <begin position="1"/>
        <end position="47"/>
    </location>
</feature>
<dbReference type="InterPro" id="IPR009072">
    <property type="entry name" value="Histone-fold"/>
</dbReference>